<keyword evidence="6" id="KW-0378">Hydrolase</keyword>
<dbReference type="InterPro" id="IPR000626">
    <property type="entry name" value="Ubiquitin-like_dom"/>
</dbReference>
<dbReference type="Gene3D" id="3.40.50.1000">
    <property type="entry name" value="HAD superfamily/HAD-like"/>
    <property type="match status" value="1"/>
</dbReference>
<evidence type="ECO:0000256" key="5">
    <source>
        <dbReference type="ARBA" id="ARBA00022723"/>
    </source>
</evidence>
<dbReference type="SUPFAM" id="SSF56784">
    <property type="entry name" value="HAD-like"/>
    <property type="match status" value="1"/>
</dbReference>
<evidence type="ECO:0000256" key="4">
    <source>
        <dbReference type="ARBA" id="ARBA00013081"/>
    </source>
</evidence>
<dbReference type="SMART" id="SM00213">
    <property type="entry name" value="UBQ"/>
    <property type="match status" value="1"/>
</dbReference>
<name>Q2A9F5_BRAOL</name>
<dbReference type="Pfam" id="PF05701">
    <property type="entry name" value="WEMBL"/>
    <property type="match status" value="1"/>
</dbReference>
<dbReference type="PANTHER" id="PTHR48493:SF1">
    <property type="entry name" value="UBIQUITIN-LIKE DOMAIN-CONTAINING CTD PHOSPHATASE 1"/>
    <property type="match status" value="1"/>
</dbReference>
<keyword evidence="10" id="KW-0539">Nucleus</keyword>
<evidence type="ECO:0000259" key="16">
    <source>
        <dbReference type="PROSITE" id="PS50969"/>
    </source>
</evidence>
<organism evidence="17">
    <name type="scientific">Brassica oleracea</name>
    <name type="common">Wild cabbage</name>
    <dbReference type="NCBI Taxonomy" id="3712"/>
    <lineage>
        <taxon>Eukaryota</taxon>
        <taxon>Viridiplantae</taxon>
        <taxon>Streptophyta</taxon>
        <taxon>Embryophyta</taxon>
        <taxon>Tracheophyta</taxon>
        <taxon>Spermatophyta</taxon>
        <taxon>Magnoliopsida</taxon>
        <taxon>eudicotyledons</taxon>
        <taxon>Gunneridae</taxon>
        <taxon>Pentapetalae</taxon>
        <taxon>rosids</taxon>
        <taxon>malvids</taxon>
        <taxon>Brassicales</taxon>
        <taxon>Brassicaceae</taxon>
        <taxon>Brassiceae</taxon>
        <taxon>Brassica</taxon>
    </lineage>
</organism>
<dbReference type="PROSITE" id="PS50969">
    <property type="entry name" value="FCP1"/>
    <property type="match status" value="1"/>
</dbReference>
<dbReference type="InterPro" id="IPR036412">
    <property type="entry name" value="HAD-like_sf"/>
</dbReference>
<dbReference type="GO" id="GO:0046872">
    <property type="term" value="F:metal ion binding"/>
    <property type="evidence" value="ECO:0007669"/>
    <property type="project" value="UniProtKB-KW"/>
</dbReference>
<evidence type="ECO:0000259" key="15">
    <source>
        <dbReference type="PROSITE" id="PS50053"/>
    </source>
</evidence>
<dbReference type="InterPro" id="IPR008545">
    <property type="entry name" value="Web"/>
</dbReference>
<dbReference type="InterPro" id="IPR051658">
    <property type="entry name" value="UBLCP1"/>
</dbReference>
<feature type="coiled-coil region" evidence="14">
    <location>
        <begin position="432"/>
        <end position="487"/>
    </location>
</feature>
<evidence type="ECO:0000256" key="13">
    <source>
        <dbReference type="ARBA" id="ARBA00048336"/>
    </source>
</evidence>
<dbReference type="SMART" id="SM00577">
    <property type="entry name" value="CPDc"/>
    <property type="match status" value="1"/>
</dbReference>
<evidence type="ECO:0000256" key="10">
    <source>
        <dbReference type="ARBA" id="ARBA00023242"/>
    </source>
</evidence>
<evidence type="ECO:0000256" key="14">
    <source>
        <dbReference type="SAM" id="Coils"/>
    </source>
</evidence>
<dbReference type="Gene3D" id="3.10.20.90">
    <property type="entry name" value="Phosphatidylinositol 3-kinase Catalytic Subunit, Chain A, domain 1"/>
    <property type="match status" value="1"/>
</dbReference>
<feature type="domain" description="FCP1 homology" evidence="16">
    <location>
        <begin position="148"/>
        <end position="321"/>
    </location>
</feature>
<dbReference type="SUPFAM" id="SSF54236">
    <property type="entry name" value="Ubiquitin-like"/>
    <property type="match status" value="1"/>
</dbReference>
<dbReference type="PANTHER" id="PTHR48493">
    <property type="entry name" value="UBIQUITIN-LIKE DOMAIN-CONTAINING CTD PHOSPHATASE 1"/>
    <property type="match status" value="1"/>
</dbReference>
<evidence type="ECO:0000256" key="12">
    <source>
        <dbReference type="ARBA" id="ARBA00047761"/>
    </source>
</evidence>
<dbReference type="NCBIfam" id="TIGR02245">
    <property type="entry name" value="HAD_IIID1"/>
    <property type="match status" value="1"/>
</dbReference>
<dbReference type="InterPro" id="IPR023214">
    <property type="entry name" value="HAD_sf"/>
</dbReference>
<sequence>MASSSSSSPTPDAVTAMDEELTLIVKWSGKEYTLRICADDSVAELKRRICFLTNVLPKRQKLLYPKVGNKLSDDSLLLSQIPLKPSLKMTMIGTTEDDIIVDQVTSDDVVDDFELGKEEVVDIEDKEINKQKLRRRIDQYKIKLVNPCRKGKKLLVLDIDYTLFDHRSTAENPLQLMRPLPHDECLDYLNADLHEFLTAAYAEYDIIIWSATSMKWVELKMGELGVLNNPNYKITALLDHLAMITVQSDTRGIFDCKPLGLIWALLPELYNAQNTIMFDDLRRNFVMNPQNGLKIRPFRKAHVNRDKDDELVLLTRYLLTIAELDDLSSLDHSRWETFTEDSMIRADAPVMPLETPPRSSEVGEIDTHPPFQSVRAAVSLFRQVSFSKQQPPSLSSSSQDSTDVPDKETQLLLAEQEMNRVHLCRDSSVNAKARALSDLDSAQRKAADLRDKLETTKQSRKCAIQTKHTMNQRLEKLQSQSQETESVRESYILATAELFMAKEKLTEIGQEFSISVEERLSELQRAEEAECSSMVNSQKINDMLKEIAEMRDTAERLNSDADKKKEEEAKINEKSIDAKETYADMKREAEKRLEDLRQDCDPELRKEIDELAEISAENESLQREIKLSRDLKEAKSAMQEIYNEERSYKSLVISLTVELDGMQRENRDLKEKEKDREEVEEGEWVEERLKVEETMRVAERTRQEAEETRMHVDELRREAAATHTVMGEAAKQLEIVRRAVKKAKTAEKRAVEDMTVLTEKKESLTHDDPDKKIRISLKEHEELRGKHEESERMVQYKAETVDAQLEEINESRVEGESMLEEKMKEMEQVKEATDTALRSAEIAEEAHCIVDAELRKWKPEELQ</sequence>
<evidence type="ECO:0000256" key="9">
    <source>
        <dbReference type="ARBA" id="ARBA00023054"/>
    </source>
</evidence>
<reference evidence="17" key="1">
    <citation type="submission" date="2006-03" db="EMBL/GenBank/DDBJ databases">
        <title>Comparative genomics of Brassica oleracea and Arabidopsis thaliana reveals gene loss, fragmentation and dispersal following polyploidy.</title>
        <authorList>
            <person name="Town C.D."/>
            <person name="Cheung F."/>
            <person name="Maiti R."/>
            <person name="Crabtree J."/>
            <person name="Haas B.J."/>
            <person name="Wortman J.R."/>
            <person name="Hine E.E."/>
            <person name="Althoff R."/>
            <person name="Arbogast T."/>
            <person name="Tallon L.J."/>
            <person name="Teresa U.T."/>
            <person name="Trick M."/>
            <person name="Bancroft I."/>
        </authorList>
    </citation>
    <scope>NUCLEOTIDE SEQUENCE</scope>
</reference>
<keyword evidence="5" id="KW-0479">Metal-binding</keyword>
<evidence type="ECO:0000256" key="6">
    <source>
        <dbReference type="ARBA" id="ARBA00022801"/>
    </source>
</evidence>
<dbReference type="InterPro" id="IPR004274">
    <property type="entry name" value="FCP1_dom"/>
</dbReference>
<dbReference type="Pfam" id="PF00240">
    <property type="entry name" value="ubiquitin"/>
    <property type="match status" value="1"/>
</dbReference>
<dbReference type="Pfam" id="PF03031">
    <property type="entry name" value="NIF"/>
    <property type="match status" value="1"/>
</dbReference>
<feature type="domain" description="Ubiquitin-like" evidence="15">
    <location>
        <begin position="21"/>
        <end position="92"/>
    </location>
</feature>
<comment type="subcellular location">
    <subcellularLocation>
        <location evidence="2">Nucleus</location>
    </subcellularLocation>
</comment>
<comment type="similarity">
    <text evidence="3">Belongs to the WEB family.</text>
</comment>
<comment type="cofactor">
    <cofactor evidence="1">
        <name>Mg(2+)</name>
        <dbReference type="ChEBI" id="CHEBI:18420"/>
    </cofactor>
</comment>
<dbReference type="PROSITE" id="PS50053">
    <property type="entry name" value="UBIQUITIN_2"/>
    <property type="match status" value="1"/>
</dbReference>
<evidence type="ECO:0000256" key="8">
    <source>
        <dbReference type="ARBA" id="ARBA00022912"/>
    </source>
</evidence>
<dbReference type="EMBL" id="AC183497">
    <property type="protein sequence ID" value="ABD65106.1"/>
    <property type="molecule type" value="Genomic_DNA"/>
</dbReference>
<comment type="catalytic activity">
    <reaction evidence="13">
        <text>O-phospho-L-threonyl-[protein] + H2O = L-threonyl-[protein] + phosphate</text>
        <dbReference type="Rhea" id="RHEA:47004"/>
        <dbReference type="Rhea" id="RHEA-COMP:11060"/>
        <dbReference type="Rhea" id="RHEA-COMP:11605"/>
        <dbReference type="ChEBI" id="CHEBI:15377"/>
        <dbReference type="ChEBI" id="CHEBI:30013"/>
        <dbReference type="ChEBI" id="CHEBI:43474"/>
        <dbReference type="ChEBI" id="CHEBI:61977"/>
        <dbReference type="EC" id="3.1.3.16"/>
    </reaction>
</comment>
<evidence type="ECO:0000256" key="2">
    <source>
        <dbReference type="ARBA" id="ARBA00004123"/>
    </source>
</evidence>
<evidence type="ECO:0000256" key="3">
    <source>
        <dbReference type="ARBA" id="ARBA00005485"/>
    </source>
</evidence>
<dbReference type="CDD" id="cd01813">
    <property type="entry name" value="Ubl_UBLCP1"/>
    <property type="match status" value="1"/>
</dbReference>
<keyword evidence="7" id="KW-0460">Magnesium</keyword>
<evidence type="ECO:0000256" key="11">
    <source>
        <dbReference type="ARBA" id="ARBA00032039"/>
    </source>
</evidence>
<proteinExistence type="inferred from homology"/>
<keyword evidence="9 14" id="KW-0175">Coiled coil</keyword>
<accession>Q2A9F5</accession>
<keyword evidence="8" id="KW-0904">Protein phosphatase</keyword>
<protein>
    <recommendedName>
        <fullName evidence="4">protein-serine/threonine phosphatase</fullName>
        <ecNumber evidence="4">3.1.3.16</ecNumber>
    </recommendedName>
    <alternativeName>
        <fullName evidence="11">Nuclear proteasome inhibitor UBLCP1</fullName>
    </alternativeName>
</protein>
<dbReference type="GO" id="GO:0005634">
    <property type="term" value="C:nucleus"/>
    <property type="evidence" value="ECO:0007669"/>
    <property type="project" value="UniProtKB-SubCell"/>
</dbReference>
<dbReference type="InterPro" id="IPR011943">
    <property type="entry name" value="HAD-SF_hydro_IIID"/>
</dbReference>
<evidence type="ECO:0000256" key="1">
    <source>
        <dbReference type="ARBA" id="ARBA00001946"/>
    </source>
</evidence>
<evidence type="ECO:0000313" key="17">
    <source>
        <dbReference type="EMBL" id="ABD65106.1"/>
    </source>
</evidence>
<comment type="catalytic activity">
    <reaction evidence="12">
        <text>O-phospho-L-seryl-[protein] + H2O = L-seryl-[protein] + phosphate</text>
        <dbReference type="Rhea" id="RHEA:20629"/>
        <dbReference type="Rhea" id="RHEA-COMP:9863"/>
        <dbReference type="Rhea" id="RHEA-COMP:11604"/>
        <dbReference type="ChEBI" id="CHEBI:15377"/>
        <dbReference type="ChEBI" id="CHEBI:29999"/>
        <dbReference type="ChEBI" id="CHEBI:43474"/>
        <dbReference type="ChEBI" id="CHEBI:83421"/>
        <dbReference type="EC" id="3.1.3.16"/>
    </reaction>
</comment>
<feature type="coiled-coil region" evidence="14">
    <location>
        <begin position="540"/>
        <end position="718"/>
    </location>
</feature>
<dbReference type="InterPro" id="IPR029071">
    <property type="entry name" value="Ubiquitin-like_domsf"/>
</dbReference>
<evidence type="ECO:0000256" key="7">
    <source>
        <dbReference type="ARBA" id="ARBA00022842"/>
    </source>
</evidence>
<dbReference type="EC" id="3.1.3.16" evidence="4"/>
<dbReference type="GO" id="GO:0090364">
    <property type="term" value="P:regulation of proteasome assembly"/>
    <property type="evidence" value="ECO:0007669"/>
    <property type="project" value="InterPro"/>
</dbReference>
<gene>
    <name evidence="17" type="ORF">31.t00003</name>
</gene>
<dbReference type="AlphaFoldDB" id="Q2A9F5"/>
<dbReference type="GO" id="GO:0004722">
    <property type="term" value="F:protein serine/threonine phosphatase activity"/>
    <property type="evidence" value="ECO:0007669"/>
    <property type="project" value="UniProtKB-EC"/>
</dbReference>